<accession>A0A395NV36</accession>
<feature type="domain" description="ABC1 atypical kinase-like" evidence="6">
    <location>
        <begin position="385"/>
        <end position="626"/>
    </location>
</feature>
<dbReference type="AlphaFoldDB" id="A0A395NV36"/>
<comment type="caution">
    <text evidence="7">The sequence shown here is derived from an EMBL/GenBank/DDBJ whole genome shotgun (WGS) entry which is preliminary data.</text>
</comment>
<dbReference type="OrthoDB" id="201153at2759"/>
<organism evidence="7 8">
    <name type="scientific">Trichoderma arundinaceum</name>
    <dbReference type="NCBI Taxonomy" id="490622"/>
    <lineage>
        <taxon>Eukaryota</taxon>
        <taxon>Fungi</taxon>
        <taxon>Dikarya</taxon>
        <taxon>Ascomycota</taxon>
        <taxon>Pezizomycotina</taxon>
        <taxon>Sordariomycetes</taxon>
        <taxon>Hypocreomycetidae</taxon>
        <taxon>Hypocreales</taxon>
        <taxon>Hypocreaceae</taxon>
        <taxon>Trichoderma</taxon>
    </lineage>
</organism>
<evidence type="ECO:0000256" key="4">
    <source>
        <dbReference type="ARBA" id="ARBA00022840"/>
    </source>
</evidence>
<reference evidence="7 8" key="1">
    <citation type="journal article" date="2018" name="PLoS Pathog.">
        <title>Evolution of structural diversity of trichothecenes, a family of toxins produced by plant pathogenic and entomopathogenic fungi.</title>
        <authorList>
            <person name="Proctor R.H."/>
            <person name="McCormick S.P."/>
            <person name="Kim H.S."/>
            <person name="Cardoza R.E."/>
            <person name="Stanley A.M."/>
            <person name="Lindo L."/>
            <person name="Kelly A."/>
            <person name="Brown D.W."/>
            <person name="Lee T."/>
            <person name="Vaughan M.M."/>
            <person name="Alexander N.J."/>
            <person name="Busman M."/>
            <person name="Gutierrez S."/>
        </authorList>
    </citation>
    <scope>NUCLEOTIDE SEQUENCE [LARGE SCALE GENOMIC DNA]</scope>
    <source>
        <strain evidence="7 8">IBT 40837</strain>
    </source>
</reference>
<dbReference type="InterPro" id="IPR034646">
    <property type="entry name" value="ADCK3_dom"/>
</dbReference>
<dbReference type="Pfam" id="PF03109">
    <property type="entry name" value="ABC1"/>
    <property type="match status" value="1"/>
</dbReference>
<keyword evidence="2" id="KW-0808">Transferase</keyword>
<name>A0A395NV36_TRIAR</name>
<comment type="similarity">
    <text evidence="1">Belongs to the protein kinase superfamily. ADCK protein kinase family.</text>
</comment>
<dbReference type="GO" id="GO:0005524">
    <property type="term" value="F:ATP binding"/>
    <property type="evidence" value="ECO:0007669"/>
    <property type="project" value="UniProtKB-KW"/>
</dbReference>
<dbReference type="Proteomes" id="UP000266272">
    <property type="component" value="Unassembled WGS sequence"/>
</dbReference>
<dbReference type="GO" id="GO:0016301">
    <property type="term" value="F:kinase activity"/>
    <property type="evidence" value="ECO:0007669"/>
    <property type="project" value="UniProtKB-KW"/>
</dbReference>
<feature type="compositionally biased region" description="Polar residues" evidence="5">
    <location>
        <begin position="46"/>
        <end position="55"/>
    </location>
</feature>
<dbReference type="CDD" id="cd13970">
    <property type="entry name" value="ABC1_ADCK3"/>
    <property type="match status" value="1"/>
</dbReference>
<dbReference type="EMBL" id="PXOA01000133">
    <property type="protein sequence ID" value="RFU79918.1"/>
    <property type="molecule type" value="Genomic_DNA"/>
</dbReference>
<evidence type="ECO:0000256" key="2">
    <source>
        <dbReference type="ARBA" id="ARBA00022679"/>
    </source>
</evidence>
<dbReference type="STRING" id="490622.A0A395NV36"/>
<feature type="compositionally biased region" description="Basic and acidic residues" evidence="5">
    <location>
        <begin position="254"/>
        <end position="267"/>
    </location>
</feature>
<feature type="compositionally biased region" description="Polar residues" evidence="5">
    <location>
        <begin position="157"/>
        <end position="170"/>
    </location>
</feature>
<dbReference type="InterPro" id="IPR051409">
    <property type="entry name" value="Atypical_kinase_ADCK"/>
</dbReference>
<protein>
    <submittedName>
        <fullName evidence="7">Atypical abc1 abc1-a kinase</fullName>
    </submittedName>
</protein>
<dbReference type="SUPFAM" id="SSF56112">
    <property type="entry name" value="Protein kinase-like (PK-like)"/>
    <property type="match status" value="1"/>
</dbReference>
<evidence type="ECO:0000256" key="1">
    <source>
        <dbReference type="ARBA" id="ARBA00009670"/>
    </source>
</evidence>
<dbReference type="InterPro" id="IPR004147">
    <property type="entry name" value="ABC1_dom"/>
</dbReference>
<evidence type="ECO:0000256" key="5">
    <source>
        <dbReference type="SAM" id="MobiDB-lite"/>
    </source>
</evidence>
<feature type="compositionally biased region" description="Low complexity" evidence="5">
    <location>
        <begin position="197"/>
        <end position="206"/>
    </location>
</feature>
<feature type="compositionally biased region" description="Basic and acidic residues" evidence="5">
    <location>
        <begin position="171"/>
        <end position="186"/>
    </location>
</feature>
<sequence>MGFVDFAIDLAAVLNASRSVASKHVALRGRQLDVYSRTSSIATLLRNQAATASPEKTSETPVEKEPVGESEAAEGVDEKSPEPEFAASSTVVSEGPKLVDLKAHGQPIFKTSLSGGDSIRQRIEQASAPPPTQDQINEDLGVPQGVDVKIFHTARGSQILKSLRKQQGSAESRREAAGGPAKEHPLRHWPPPPPVEPVGVADAAPATTPEPKGSNADVSNHKLEQAEQKPEHVDSATPESASTPPERQALLETTPEKDERLDTSKVDEETAEIFKASLAPETPPPASVNLPSYQLRESKVPATRFSRILNYGGLAAGLLGGAVTESVSRAFGGGGEGSVLLSGGNMERLVGKLSRMRGAALKLGQMMSFQDSKMLPAPIQEVLQRVQDRADYMPAWQRDRVLTSNLGSNWRDLFSEFEEKPIAAASIGQVHKAVLKSNGKRVAVKIQFPGVADSINSDLDNLGILLTATKLLPKGLYLNKTIDNARLELGWECDYSREAECAKRYKELLQGEEDVFEAPDVYPEASGKQVLTMDFLDGIGVTRVKSFTQEQRDWIGTQILRLCLREITEFKFMQTDPNWTNFLYNAQTNKLELLDFGASREYPEEFISQYVQLLESASRTDREGVKVFSEGLGYLTGHESKTMLDAHVQSVLTLAEPFLASAPEVYDFKDQTITERVKALIPVMLHERLAPPPEETYSLHRKLSGAFLLCARLESKVRCRELFASSVAKSGYV</sequence>
<keyword evidence="4" id="KW-0067">ATP-binding</keyword>
<dbReference type="GO" id="GO:0006744">
    <property type="term" value="P:ubiquinone biosynthetic process"/>
    <property type="evidence" value="ECO:0007669"/>
    <property type="project" value="TreeGrafter"/>
</dbReference>
<feature type="region of interest" description="Disordered" evidence="5">
    <location>
        <begin position="46"/>
        <end position="93"/>
    </location>
</feature>
<keyword evidence="7" id="KW-0418">Kinase</keyword>
<dbReference type="PANTHER" id="PTHR43851:SF3">
    <property type="entry name" value="COENZYME Q8"/>
    <property type="match status" value="1"/>
</dbReference>
<dbReference type="InterPro" id="IPR011009">
    <property type="entry name" value="Kinase-like_dom_sf"/>
</dbReference>
<evidence type="ECO:0000259" key="6">
    <source>
        <dbReference type="Pfam" id="PF03109"/>
    </source>
</evidence>
<proteinExistence type="inferred from homology"/>
<gene>
    <name evidence="7" type="ORF">TARUN_2314</name>
</gene>
<evidence type="ECO:0000313" key="8">
    <source>
        <dbReference type="Proteomes" id="UP000266272"/>
    </source>
</evidence>
<dbReference type="PANTHER" id="PTHR43851">
    <property type="match status" value="1"/>
</dbReference>
<keyword evidence="8" id="KW-1185">Reference proteome</keyword>
<feature type="region of interest" description="Disordered" evidence="5">
    <location>
        <begin position="157"/>
        <end position="267"/>
    </location>
</feature>
<feature type="compositionally biased region" description="Basic and acidic residues" evidence="5">
    <location>
        <begin position="219"/>
        <end position="234"/>
    </location>
</feature>
<keyword evidence="3" id="KW-0547">Nucleotide-binding</keyword>
<evidence type="ECO:0000313" key="7">
    <source>
        <dbReference type="EMBL" id="RFU79918.1"/>
    </source>
</evidence>
<evidence type="ECO:0000256" key="3">
    <source>
        <dbReference type="ARBA" id="ARBA00022741"/>
    </source>
</evidence>
<feature type="compositionally biased region" description="Basic and acidic residues" evidence="5">
    <location>
        <begin position="56"/>
        <end position="67"/>
    </location>
</feature>